<feature type="transmembrane region" description="Helical" evidence="6">
    <location>
        <begin position="56"/>
        <end position="76"/>
    </location>
</feature>
<evidence type="ECO:0000313" key="8">
    <source>
        <dbReference type="EMBL" id="KAG7449588.1"/>
    </source>
</evidence>
<feature type="transmembrane region" description="Helical" evidence="6">
    <location>
        <begin position="181"/>
        <end position="200"/>
    </location>
</feature>
<dbReference type="GO" id="GO:0016020">
    <property type="term" value="C:membrane"/>
    <property type="evidence" value="ECO:0007669"/>
    <property type="project" value="UniProtKB-SubCell"/>
</dbReference>
<feature type="domain" description="Sugar phosphate transporter" evidence="7">
    <location>
        <begin position="61"/>
        <end position="356"/>
    </location>
</feature>
<reference evidence="8" key="1">
    <citation type="submission" date="2020-11" db="EMBL/GenBank/DDBJ databases">
        <title>Adaptations for nitrogen fixation in a non-lichenized fungal sporocarp promotes dispersal by wood-feeding termites.</title>
        <authorList>
            <consortium name="DOE Joint Genome Institute"/>
            <person name="Koch R.A."/>
            <person name="Yoon G."/>
            <person name="Arayal U."/>
            <person name="Lail K."/>
            <person name="Amirebrahimi M."/>
            <person name="Labutti K."/>
            <person name="Lipzen A."/>
            <person name="Riley R."/>
            <person name="Barry K."/>
            <person name="Henrissat B."/>
            <person name="Grigoriev I.V."/>
            <person name="Herr J.R."/>
            <person name="Aime M.C."/>
        </authorList>
    </citation>
    <scope>NUCLEOTIDE SEQUENCE</scope>
    <source>
        <strain evidence="8">MCA 3950</strain>
    </source>
</reference>
<evidence type="ECO:0000256" key="6">
    <source>
        <dbReference type="SAM" id="Phobius"/>
    </source>
</evidence>
<evidence type="ECO:0000256" key="4">
    <source>
        <dbReference type="ARBA" id="ARBA00023136"/>
    </source>
</evidence>
<evidence type="ECO:0000256" key="3">
    <source>
        <dbReference type="ARBA" id="ARBA00022989"/>
    </source>
</evidence>
<dbReference type="Pfam" id="PF03151">
    <property type="entry name" value="TPT"/>
    <property type="match status" value="1"/>
</dbReference>
<keyword evidence="3 6" id="KW-1133">Transmembrane helix</keyword>
<keyword evidence="4 6" id="KW-0472">Membrane</keyword>
<keyword evidence="2 6" id="KW-0812">Transmembrane</keyword>
<feature type="transmembrane region" description="Helical" evidence="6">
    <location>
        <begin position="88"/>
        <end position="113"/>
    </location>
</feature>
<protein>
    <submittedName>
        <fullName evidence="8">TPT-domain-containing protein</fullName>
    </submittedName>
</protein>
<dbReference type="InterPro" id="IPR004853">
    <property type="entry name" value="Sugar_P_trans_dom"/>
</dbReference>
<accession>A0A9P7VZS5</accession>
<feature type="transmembrane region" description="Helical" evidence="6">
    <location>
        <begin position="155"/>
        <end position="175"/>
    </location>
</feature>
<feature type="transmembrane region" description="Helical" evidence="6">
    <location>
        <begin position="341"/>
        <end position="358"/>
    </location>
</feature>
<organism evidence="8 9">
    <name type="scientific">Guyanagaster necrorhizus</name>
    <dbReference type="NCBI Taxonomy" id="856835"/>
    <lineage>
        <taxon>Eukaryota</taxon>
        <taxon>Fungi</taxon>
        <taxon>Dikarya</taxon>
        <taxon>Basidiomycota</taxon>
        <taxon>Agaricomycotina</taxon>
        <taxon>Agaricomycetes</taxon>
        <taxon>Agaricomycetidae</taxon>
        <taxon>Agaricales</taxon>
        <taxon>Marasmiineae</taxon>
        <taxon>Physalacriaceae</taxon>
        <taxon>Guyanagaster</taxon>
    </lineage>
</organism>
<dbReference type="InterPro" id="IPR037185">
    <property type="entry name" value="EmrE-like"/>
</dbReference>
<evidence type="ECO:0000313" key="9">
    <source>
        <dbReference type="Proteomes" id="UP000812287"/>
    </source>
</evidence>
<comment type="subcellular location">
    <subcellularLocation>
        <location evidence="1">Membrane</location>
        <topology evidence="1">Multi-pass membrane protein</topology>
    </subcellularLocation>
</comment>
<name>A0A9P7VZS5_9AGAR</name>
<evidence type="ECO:0000256" key="1">
    <source>
        <dbReference type="ARBA" id="ARBA00004141"/>
    </source>
</evidence>
<dbReference type="EMBL" id="MU250527">
    <property type="protein sequence ID" value="KAG7449588.1"/>
    <property type="molecule type" value="Genomic_DNA"/>
</dbReference>
<feature type="region of interest" description="Disordered" evidence="5">
    <location>
        <begin position="1"/>
        <end position="20"/>
    </location>
</feature>
<feature type="transmembrane region" description="Helical" evidence="6">
    <location>
        <begin position="285"/>
        <end position="307"/>
    </location>
</feature>
<dbReference type="GeneID" id="66105135"/>
<dbReference type="InterPro" id="IPR050186">
    <property type="entry name" value="TPT_transporter"/>
</dbReference>
<keyword evidence="9" id="KW-1185">Reference proteome</keyword>
<dbReference type="Proteomes" id="UP000812287">
    <property type="component" value="Unassembled WGS sequence"/>
</dbReference>
<feature type="transmembrane region" description="Helical" evidence="6">
    <location>
        <begin position="246"/>
        <end position="264"/>
    </location>
</feature>
<evidence type="ECO:0000256" key="5">
    <source>
        <dbReference type="SAM" id="MobiDB-lite"/>
    </source>
</evidence>
<feature type="transmembrane region" description="Helical" evidence="6">
    <location>
        <begin position="207"/>
        <end position="226"/>
    </location>
</feature>
<feature type="compositionally biased region" description="Acidic residues" evidence="5">
    <location>
        <begin position="1"/>
        <end position="10"/>
    </location>
</feature>
<comment type="caution">
    <text evidence="8">The sequence shown here is derived from an EMBL/GenBank/DDBJ whole genome shotgun (WGS) entry which is preliminary data.</text>
</comment>
<gene>
    <name evidence="8" type="ORF">BT62DRAFT_885610</name>
</gene>
<evidence type="ECO:0000256" key="2">
    <source>
        <dbReference type="ARBA" id="ARBA00022692"/>
    </source>
</evidence>
<dbReference type="SUPFAM" id="SSF103481">
    <property type="entry name" value="Multidrug resistance efflux transporter EmrE"/>
    <property type="match status" value="2"/>
</dbReference>
<dbReference type="PANTHER" id="PTHR11132">
    <property type="entry name" value="SOLUTE CARRIER FAMILY 35"/>
    <property type="match status" value="1"/>
</dbReference>
<dbReference type="AlphaFoldDB" id="A0A9P7VZS5"/>
<dbReference type="OrthoDB" id="18894at2759"/>
<proteinExistence type="predicted"/>
<sequence length="548" mass="62327">MPVTPGDDEYPFEHHTFNPSQPFLRQEDEEAEDTILEEPVHLASREEKKRRWWKNAVLNVLFIASWFFFATVLSVYNKWMFSDKHMNFRFPLFVTTLHMFVQFALSALFRVVWPHHFRPERSPQLEDYGKKVVPTAVATSLDVGLSNFSLKMISLSFYTMCKSSSLIFVLLFAFLFKLETFSWRLVGVIFLICAGVLLMVATETHFVLKGFLFVISASALGGLRWGLTQLLLRNKKLGLDNPAATVFWMSPAMGISLAIISAIVEGWGTVIRSGFFSTLPKALETIFYLIAPGVVAFCMVMSEFYIIQRTGMVPMSIAGIAKEVTTITISAWFFGDELTPLNITGVAITVCGIVLFTYHKYLKSVNATVPLDAHGNPVLTDEELLDGHHIRLDDSLRLTITRGSGGFHSVRLYFTFGIPVSYSRRPKHRTKLRRAPANWYSPPKRKLRLATRRFRRLQPLELVRTPGCQTELDTMICNFSHSSPRKCKKDGLHKLHSYRGGRQSEHRNLDSRLRIHDIDDADVIYSGPKGRRGIALHIVYRDGLCVPP</sequence>
<evidence type="ECO:0000259" key="7">
    <source>
        <dbReference type="Pfam" id="PF03151"/>
    </source>
</evidence>
<dbReference type="RefSeq" id="XP_043043088.1">
    <property type="nucleotide sequence ID" value="XM_043182838.1"/>
</dbReference>